<reference evidence="2" key="1">
    <citation type="journal article" date="2019" name="Int. J. Syst. Evol. Microbiol.">
        <title>The Global Catalogue of Microorganisms (GCM) 10K type strain sequencing project: providing services to taxonomists for standard genome sequencing and annotation.</title>
        <authorList>
            <consortium name="The Broad Institute Genomics Platform"/>
            <consortium name="The Broad Institute Genome Sequencing Center for Infectious Disease"/>
            <person name="Wu L."/>
            <person name="Ma J."/>
        </authorList>
    </citation>
    <scope>NUCLEOTIDE SEQUENCE [LARGE SCALE GENOMIC DNA]</scope>
    <source>
        <strain evidence="2">JCM 16961</strain>
    </source>
</reference>
<comment type="caution">
    <text evidence="1">The sequence shown here is derived from an EMBL/GenBank/DDBJ whole genome shotgun (WGS) entry which is preliminary data.</text>
</comment>
<evidence type="ECO:0000313" key="2">
    <source>
        <dbReference type="Proteomes" id="UP001501536"/>
    </source>
</evidence>
<dbReference type="EMBL" id="BAABCJ010000001">
    <property type="protein sequence ID" value="GAA3699327.1"/>
    <property type="molecule type" value="Genomic_DNA"/>
</dbReference>
<gene>
    <name evidence="1" type="ORF">GCM10022377_10410</name>
</gene>
<keyword evidence="2" id="KW-1185">Reference proteome</keyword>
<evidence type="ECO:0000313" key="1">
    <source>
        <dbReference type="EMBL" id="GAA3699327.1"/>
    </source>
</evidence>
<proteinExistence type="predicted"/>
<protein>
    <submittedName>
        <fullName evidence="1">Uncharacterized protein</fullName>
    </submittedName>
</protein>
<dbReference type="Proteomes" id="UP001501536">
    <property type="component" value="Unassembled WGS sequence"/>
</dbReference>
<accession>A0ABP7D0X1</accession>
<organism evidence="1 2">
    <name type="scientific">Zhihengliuella alba</name>
    <dbReference type="NCBI Taxonomy" id="547018"/>
    <lineage>
        <taxon>Bacteria</taxon>
        <taxon>Bacillati</taxon>
        <taxon>Actinomycetota</taxon>
        <taxon>Actinomycetes</taxon>
        <taxon>Micrococcales</taxon>
        <taxon>Micrococcaceae</taxon>
        <taxon>Zhihengliuella</taxon>
    </lineage>
</organism>
<name>A0ABP7D0X1_9MICC</name>
<sequence length="131" mass="15058">MPRLFGGGALRVFGASYDCPMFDAPTSPPEHPDEIHRWPPADRPFVRIDTPDGDVLHGSAQMWRGPWIAVMMRTGDGHFDLEDFWVHRDWVTREPGNLPEYKTMRCTGDSYEVRWEPSTCPWPRLETGSTI</sequence>